<dbReference type="Proteomes" id="UP000287394">
    <property type="component" value="Chromosome"/>
</dbReference>
<protein>
    <submittedName>
        <fullName evidence="1">Uncharacterized protein</fullName>
    </submittedName>
</protein>
<dbReference type="AlphaFoldDB" id="A0A402D0X4"/>
<dbReference type="RefSeq" id="WP_119323151.1">
    <property type="nucleotide sequence ID" value="NZ_AP025739.1"/>
</dbReference>
<proteinExistence type="predicted"/>
<organism evidence="1 2">
    <name type="scientific">Capsulimonas corticalis</name>
    <dbReference type="NCBI Taxonomy" id="2219043"/>
    <lineage>
        <taxon>Bacteria</taxon>
        <taxon>Bacillati</taxon>
        <taxon>Armatimonadota</taxon>
        <taxon>Armatimonadia</taxon>
        <taxon>Capsulimonadales</taxon>
        <taxon>Capsulimonadaceae</taxon>
        <taxon>Capsulimonas</taxon>
    </lineage>
</organism>
<gene>
    <name evidence="1" type="ORF">CCAX7_55680</name>
</gene>
<sequence>MKTIVTIHFGSFDEVGGALFEEIAAIYPEGARTNAHGVQVFDSQMPQEDERNTQIFDLLRRYDCTPDPGTMPGKHDFLMRIERSYSKRDLEQCRYLSPYFTRTFGFDERLPSGLLSKDAAKIKPKSDIGGGWGMAVLISERIRAAVEEGAFRGAKLQPIELYGAGAKKLSGQFWELTSEIVLPPLSDRNVFLSARGPSRLLDRDAPEPSVLREGIDFPEALFAIPELHYRAKDLASIPPFDIALTYENFGLNAPHTVFSQTFYQFCVLHKLTIGWAPVQIDKD</sequence>
<dbReference type="EMBL" id="AP025739">
    <property type="protein sequence ID" value="BDI33517.1"/>
    <property type="molecule type" value="Genomic_DNA"/>
</dbReference>
<keyword evidence="2" id="KW-1185">Reference proteome</keyword>
<accession>A0A402D0X4</accession>
<evidence type="ECO:0000313" key="2">
    <source>
        <dbReference type="Proteomes" id="UP000287394"/>
    </source>
</evidence>
<name>A0A402D0X4_9BACT</name>
<evidence type="ECO:0000313" key="1">
    <source>
        <dbReference type="EMBL" id="BDI33517.1"/>
    </source>
</evidence>
<reference evidence="1 2" key="1">
    <citation type="journal article" date="2019" name="Int. J. Syst. Evol. Microbiol.">
        <title>Capsulimonas corticalis gen. nov., sp. nov., an aerobic capsulated bacterium, of a novel bacterial order, Capsulimonadales ord. nov., of the class Armatimonadia of the phylum Armatimonadetes.</title>
        <authorList>
            <person name="Li J."/>
            <person name="Kudo C."/>
            <person name="Tonouchi A."/>
        </authorList>
    </citation>
    <scope>NUCLEOTIDE SEQUENCE [LARGE SCALE GENOMIC DNA]</scope>
    <source>
        <strain evidence="1 2">AX-7</strain>
    </source>
</reference>
<dbReference type="KEGG" id="ccot:CCAX7_55680"/>